<keyword evidence="2" id="KW-1185">Reference proteome</keyword>
<name>A0A1Y0ETH4_9BURK</name>
<proteinExistence type="predicted"/>
<reference evidence="1 2" key="1">
    <citation type="submission" date="2017-05" db="EMBL/GenBank/DDBJ databases">
        <authorList>
            <person name="Song R."/>
            <person name="Chenine A.L."/>
            <person name="Ruprecht R.M."/>
        </authorList>
    </citation>
    <scope>NUCLEOTIDE SEQUENCE [LARGE SCALE GENOMIC DNA]</scope>
    <source>
        <strain evidence="1 2">DSM 26136</strain>
    </source>
</reference>
<dbReference type="PROSITE" id="PS51257">
    <property type="entry name" value="PROKAR_LIPOPROTEIN"/>
    <property type="match status" value="1"/>
</dbReference>
<dbReference type="AlphaFoldDB" id="A0A1Y0ETH4"/>
<organism evidence="1 2">
    <name type="scientific">Comamonas serinivorans</name>
    <dbReference type="NCBI Taxonomy" id="1082851"/>
    <lineage>
        <taxon>Bacteria</taxon>
        <taxon>Pseudomonadati</taxon>
        <taxon>Pseudomonadota</taxon>
        <taxon>Betaproteobacteria</taxon>
        <taxon>Burkholderiales</taxon>
        <taxon>Comamonadaceae</taxon>
        <taxon>Comamonas</taxon>
    </lineage>
</organism>
<dbReference type="Proteomes" id="UP000196138">
    <property type="component" value="Chromosome"/>
</dbReference>
<evidence type="ECO:0000313" key="1">
    <source>
        <dbReference type="EMBL" id="ARU06977.1"/>
    </source>
</evidence>
<evidence type="ECO:0000313" key="2">
    <source>
        <dbReference type="Proteomes" id="UP000196138"/>
    </source>
</evidence>
<evidence type="ECO:0008006" key="3">
    <source>
        <dbReference type="Google" id="ProtNLM"/>
    </source>
</evidence>
<sequence length="173" mass="19068">MPSARSARRGATALGLALVAGLLLGCASDPARLPLGSDRATVLERLGTPTAQYRLNADGGATERLQYSAQPAGQRVYNVDLNASGQVLAVTQAMDEAAFGRIQVDRWTRDDVLREFGPPFQITGVHAFTGEVWTWRYSLGPWNRLLHIYIDPQGVVRRWHPADEYLPDRVLGR</sequence>
<accession>A0A1Y0ETH4</accession>
<dbReference type="EMBL" id="CP021455">
    <property type="protein sequence ID" value="ARU06977.1"/>
    <property type="molecule type" value="Genomic_DNA"/>
</dbReference>
<gene>
    <name evidence="1" type="ORF">CCO03_18555</name>
</gene>
<protein>
    <recommendedName>
        <fullName evidence="3">Lipoprotein transmembrane</fullName>
    </recommendedName>
</protein>
<dbReference type="KEGG" id="cser:CCO03_18555"/>
<dbReference type="OrthoDB" id="8962020at2"/>